<dbReference type="GO" id="GO:0006352">
    <property type="term" value="P:DNA-templated transcription initiation"/>
    <property type="evidence" value="ECO:0007669"/>
    <property type="project" value="InterPro"/>
</dbReference>
<keyword evidence="7" id="KW-1185">Reference proteome</keyword>
<organism evidence="6 7">
    <name type="scientific">Chryseolinea serpens</name>
    <dbReference type="NCBI Taxonomy" id="947013"/>
    <lineage>
        <taxon>Bacteria</taxon>
        <taxon>Pseudomonadati</taxon>
        <taxon>Bacteroidota</taxon>
        <taxon>Cytophagia</taxon>
        <taxon>Cytophagales</taxon>
        <taxon>Fulvivirgaceae</taxon>
        <taxon>Chryseolinea</taxon>
    </lineage>
</organism>
<dbReference type="PANTHER" id="PTHR43133">
    <property type="entry name" value="RNA POLYMERASE ECF-TYPE SIGMA FACTO"/>
    <property type="match status" value="1"/>
</dbReference>
<proteinExistence type="inferred from homology"/>
<dbReference type="GO" id="GO:0016987">
    <property type="term" value="F:sigma factor activity"/>
    <property type="evidence" value="ECO:0007669"/>
    <property type="project" value="UniProtKB-KW"/>
</dbReference>
<dbReference type="NCBIfam" id="TIGR02937">
    <property type="entry name" value="sigma70-ECF"/>
    <property type="match status" value="1"/>
</dbReference>
<accession>A0A1M5P1T9</accession>
<dbReference type="Gene3D" id="1.10.1740.10">
    <property type="match status" value="1"/>
</dbReference>
<dbReference type="SUPFAM" id="SSF88946">
    <property type="entry name" value="Sigma2 domain of RNA polymerase sigma factors"/>
    <property type="match status" value="1"/>
</dbReference>
<dbReference type="PANTHER" id="PTHR43133:SF8">
    <property type="entry name" value="RNA POLYMERASE SIGMA FACTOR HI_1459-RELATED"/>
    <property type="match status" value="1"/>
</dbReference>
<gene>
    <name evidence="6" type="ORF">SAMN04488109_2634</name>
</gene>
<dbReference type="InterPro" id="IPR036388">
    <property type="entry name" value="WH-like_DNA-bd_sf"/>
</dbReference>
<evidence type="ECO:0000256" key="3">
    <source>
        <dbReference type="ARBA" id="ARBA00023082"/>
    </source>
</evidence>
<sequence length="192" mass="22685">MTHNDIISKIRSGGQNELGLVYAEYREEFLRWITKEYHCSDDDSKDIYQLTILIFYDNIKQGKLENLVSSVKTYLFGIGKNVVRDVLRKEKRYTPINQEKWLKEYLVEDQAHAPDERAFDIAGIALGKLGQPCQRLIEMFYYEKKSMVEISEALQFKNPETAKNQKCKCMARLRKLFEEERSRTQNTINHVY</sequence>
<evidence type="ECO:0000256" key="4">
    <source>
        <dbReference type="ARBA" id="ARBA00023125"/>
    </source>
</evidence>
<keyword evidence="4" id="KW-0238">DNA-binding</keyword>
<comment type="similarity">
    <text evidence="1">Belongs to the sigma-70 factor family. ECF subfamily.</text>
</comment>
<dbReference type="InterPro" id="IPR013325">
    <property type="entry name" value="RNA_pol_sigma_r2"/>
</dbReference>
<keyword evidence="2" id="KW-0805">Transcription regulation</keyword>
<dbReference type="InterPro" id="IPR013324">
    <property type="entry name" value="RNA_pol_sigma_r3/r4-like"/>
</dbReference>
<dbReference type="Gene3D" id="1.10.10.10">
    <property type="entry name" value="Winged helix-like DNA-binding domain superfamily/Winged helix DNA-binding domain"/>
    <property type="match status" value="1"/>
</dbReference>
<dbReference type="OrthoDB" id="1099849at2"/>
<dbReference type="InterPro" id="IPR014284">
    <property type="entry name" value="RNA_pol_sigma-70_dom"/>
</dbReference>
<dbReference type="RefSeq" id="WP_073134319.1">
    <property type="nucleotide sequence ID" value="NZ_FQWQ01000001.1"/>
</dbReference>
<keyword evidence="3" id="KW-0731">Sigma factor</keyword>
<name>A0A1M5P1T9_9BACT</name>
<evidence type="ECO:0000256" key="2">
    <source>
        <dbReference type="ARBA" id="ARBA00023015"/>
    </source>
</evidence>
<dbReference type="GO" id="GO:0003677">
    <property type="term" value="F:DNA binding"/>
    <property type="evidence" value="ECO:0007669"/>
    <property type="project" value="UniProtKB-KW"/>
</dbReference>
<evidence type="ECO:0000256" key="5">
    <source>
        <dbReference type="ARBA" id="ARBA00023163"/>
    </source>
</evidence>
<evidence type="ECO:0000313" key="6">
    <source>
        <dbReference type="EMBL" id="SHG95804.1"/>
    </source>
</evidence>
<protein>
    <submittedName>
        <fullName evidence="6">RNA polymerase sigma factor, sigma-70 family</fullName>
    </submittedName>
</protein>
<evidence type="ECO:0000313" key="7">
    <source>
        <dbReference type="Proteomes" id="UP000184212"/>
    </source>
</evidence>
<dbReference type="InterPro" id="IPR039425">
    <property type="entry name" value="RNA_pol_sigma-70-like"/>
</dbReference>
<dbReference type="Proteomes" id="UP000184212">
    <property type="component" value="Unassembled WGS sequence"/>
</dbReference>
<reference evidence="6 7" key="1">
    <citation type="submission" date="2016-11" db="EMBL/GenBank/DDBJ databases">
        <authorList>
            <person name="Jaros S."/>
            <person name="Januszkiewicz K."/>
            <person name="Wedrychowicz H."/>
        </authorList>
    </citation>
    <scope>NUCLEOTIDE SEQUENCE [LARGE SCALE GENOMIC DNA]</scope>
    <source>
        <strain evidence="6 7">DSM 24574</strain>
    </source>
</reference>
<keyword evidence="5" id="KW-0804">Transcription</keyword>
<dbReference type="SUPFAM" id="SSF88659">
    <property type="entry name" value="Sigma3 and sigma4 domains of RNA polymerase sigma factors"/>
    <property type="match status" value="1"/>
</dbReference>
<dbReference type="EMBL" id="FQWQ01000001">
    <property type="protein sequence ID" value="SHG95804.1"/>
    <property type="molecule type" value="Genomic_DNA"/>
</dbReference>
<evidence type="ECO:0000256" key="1">
    <source>
        <dbReference type="ARBA" id="ARBA00010641"/>
    </source>
</evidence>
<dbReference type="AlphaFoldDB" id="A0A1M5P1T9"/>
<dbReference type="STRING" id="947013.SAMN04488109_2634"/>